<organism evidence="13 14">
    <name type="scientific">Antrodiella citrinella</name>
    <dbReference type="NCBI Taxonomy" id="2447956"/>
    <lineage>
        <taxon>Eukaryota</taxon>
        <taxon>Fungi</taxon>
        <taxon>Dikarya</taxon>
        <taxon>Basidiomycota</taxon>
        <taxon>Agaricomycotina</taxon>
        <taxon>Agaricomycetes</taxon>
        <taxon>Polyporales</taxon>
        <taxon>Steccherinaceae</taxon>
        <taxon>Antrodiella</taxon>
    </lineage>
</organism>
<feature type="transmembrane region" description="Helical" evidence="11">
    <location>
        <begin position="316"/>
        <end position="340"/>
    </location>
</feature>
<evidence type="ECO:0000259" key="12">
    <source>
        <dbReference type="PROSITE" id="PS50922"/>
    </source>
</evidence>
<protein>
    <recommendedName>
        <fullName evidence="12">TLC domain-containing protein</fullName>
    </recommendedName>
</protein>
<evidence type="ECO:0000256" key="8">
    <source>
        <dbReference type="ARBA" id="ARBA00023180"/>
    </source>
</evidence>
<feature type="compositionally biased region" description="Acidic residues" evidence="10">
    <location>
        <begin position="406"/>
        <end position="416"/>
    </location>
</feature>
<feature type="compositionally biased region" description="Polar residues" evidence="10">
    <location>
        <begin position="37"/>
        <end position="47"/>
    </location>
</feature>
<dbReference type="AlphaFoldDB" id="A0A4S4N1Z0"/>
<reference evidence="13 14" key="1">
    <citation type="submission" date="2019-02" db="EMBL/GenBank/DDBJ databases">
        <title>Genome sequencing of the rare red list fungi Antrodiella citrinella (Flaviporus citrinellus).</title>
        <authorList>
            <person name="Buettner E."/>
            <person name="Kellner H."/>
        </authorList>
    </citation>
    <scope>NUCLEOTIDE SEQUENCE [LARGE SCALE GENOMIC DNA]</scope>
    <source>
        <strain evidence="13 14">DSM 108506</strain>
    </source>
</reference>
<keyword evidence="5" id="KW-0256">Endoplasmic reticulum</keyword>
<dbReference type="InterPro" id="IPR006634">
    <property type="entry name" value="TLC-dom"/>
</dbReference>
<gene>
    <name evidence="13" type="ORF">EUX98_g1292</name>
</gene>
<evidence type="ECO:0000256" key="4">
    <source>
        <dbReference type="ARBA" id="ARBA00022692"/>
    </source>
</evidence>
<dbReference type="OrthoDB" id="3053196at2759"/>
<keyword evidence="8" id="KW-0325">Glycoprotein</keyword>
<comment type="caution">
    <text evidence="13">The sequence shown here is derived from an EMBL/GenBank/DDBJ whole genome shotgun (WGS) entry which is preliminary data.</text>
</comment>
<comment type="similarity">
    <text evidence="2">Belongs to the sphingosine N-acyltransferase family.</text>
</comment>
<comment type="subcellular location">
    <subcellularLocation>
        <location evidence="1">Endoplasmic reticulum membrane</location>
        <topology evidence="1">Multi-pass membrane protein</topology>
    </subcellularLocation>
</comment>
<evidence type="ECO:0000256" key="5">
    <source>
        <dbReference type="ARBA" id="ARBA00022824"/>
    </source>
</evidence>
<accession>A0A4S4N1Z0</accession>
<dbReference type="PROSITE" id="PS50922">
    <property type="entry name" value="TLC"/>
    <property type="match status" value="1"/>
</dbReference>
<feature type="transmembrane region" description="Helical" evidence="11">
    <location>
        <begin position="261"/>
        <end position="280"/>
    </location>
</feature>
<evidence type="ECO:0000256" key="7">
    <source>
        <dbReference type="ARBA" id="ARBA00023136"/>
    </source>
</evidence>
<dbReference type="GO" id="GO:0046513">
    <property type="term" value="P:ceramide biosynthetic process"/>
    <property type="evidence" value="ECO:0007669"/>
    <property type="project" value="InterPro"/>
</dbReference>
<keyword evidence="3" id="KW-0808">Transferase</keyword>
<evidence type="ECO:0000256" key="1">
    <source>
        <dbReference type="ARBA" id="ARBA00004477"/>
    </source>
</evidence>
<feature type="region of interest" description="Disordered" evidence="10">
    <location>
        <begin position="1"/>
        <end position="64"/>
    </location>
</feature>
<dbReference type="EMBL" id="SGPM01000013">
    <property type="protein sequence ID" value="THH32946.1"/>
    <property type="molecule type" value="Genomic_DNA"/>
</dbReference>
<sequence length="423" mass="50513">MASPTVKRRLRPRSGTLQKIETDRTHHLAGPFMPQTPFDSQSESGSRPPTPSFGRRAPRDDPWSTESKGLLNDIITLRWVVVPESSFKLLMIPIVLWANWELLAPYVAKDIDNPFSHVMFISHYIPESSPDDPRYRKGYFDLLFIAYWIIVWSWFRQIIILHIFRRIANYFRIKKEGTLLRYGEQGHAMVYFAIMGAWGYRVMSQLPTYWYRTDQFWIEYPYWQLKPELKAYYLVQAAYWCQQLLVLILKLEKPRKDYAELIAHHIVTLWLVGWSYITNMTLTGNAVYMSMDIPDAFLAFSKLLNYMQYERSKTVAFAIFVCVWSYFRHYLNIVILWSVWTEFDIIPETSKRWCPEDGVWMVWWMKYQVFGPIFLLQLLQLYWYFLILRILYRAVVTSSEVTDTRSDDEDDDEEDKDDAKKEN</sequence>
<evidence type="ECO:0000256" key="6">
    <source>
        <dbReference type="ARBA" id="ARBA00022989"/>
    </source>
</evidence>
<dbReference type="PANTHER" id="PTHR12560:SF11">
    <property type="entry name" value="CERAMIDE SYNTHASE LAC1-RELATED"/>
    <property type="match status" value="1"/>
</dbReference>
<dbReference type="GO" id="GO:0050291">
    <property type="term" value="F:sphingosine N-acyltransferase activity"/>
    <property type="evidence" value="ECO:0007669"/>
    <property type="project" value="InterPro"/>
</dbReference>
<evidence type="ECO:0000256" key="9">
    <source>
        <dbReference type="PROSITE-ProRule" id="PRU00205"/>
    </source>
</evidence>
<dbReference type="GO" id="GO:0005789">
    <property type="term" value="C:endoplasmic reticulum membrane"/>
    <property type="evidence" value="ECO:0007669"/>
    <property type="project" value="UniProtKB-SubCell"/>
</dbReference>
<keyword evidence="7 9" id="KW-0472">Membrane</keyword>
<evidence type="ECO:0000256" key="3">
    <source>
        <dbReference type="ARBA" id="ARBA00022679"/>
    </source>
</evidence>
<name>A0A4S4N1Z0_9APHY</name>
<keyword evidence="4 9" id="KW-0812">Transmembrane</keyword>
<dbReference type="SMART" id="SM00724">
    <property type="entry name" value="TLC"/>
    <property type="match status" value="1"/>
</dbReference>
<feature type="transmembrane region" description="Helical" evidence="11">
    <location>
        <begin position="369"/>
        <end position="392"/>
    </location>
</feature>
<evidence type="ECO:0000313" key="13">
    <source>
        <dbReference type="EMBL" id="THH32946.1"/>
    </source>
</evidence>
<dbReference type="Pfam" id="PF03798">
    <property type="entry name" value="TRAM_LAG1_CLN8"/>
    <property type="match status" value="1"/>
</dbReference>
<evidence type="ECO:0000256" key="10">
    <source>
        <dbReference type="SAM" id="MobiDB-lite"/>
    </source>
</evidence>
<feature type="region of interest" description="Disordered" evidence="10">
    <location>
        <begin position="401"/>
        <end position="423"/>
    </location>
</feature>
<dbReference type="InterPro" id="IPR016439">
    <property type="entry name" value="Lag1/Lac1-like"/>
</dbReference>
<feature type="transmembrane region" description="Helical" evidence="11">
    <location>
        <begin position="145"/>
        <end position="168"/>
    </location>
</feature>
<feature type="domain" description="TLC" evidence="12">
    <location>
        <begin position="177"/>
        <end position="396"/>
    </location>
</feature>
<dbReference type="Proteomes" id="UP000308730">
    <property type="component" value="Unassembled WGS sequence"/>
</dbReference>
<evidence type="ECO:0000256" key="2">
    <source>
        <dbReference type="ARBA" id="ARBA00009808"/>
    </source>
</evidence>
<keyword evidence="14" id="KW-1185">Reference proteome</keyword>
<keyword evidence="6 11" id="KW-1133">Transmembrane helix</keyword>
<feature type="compositionally biased region" description="Basic residues" evidence="10">
    <location>
        <begin position="1"/>
        <end position="12"/>
    </location>
</feature>
<dbReference type="PANTHER" id="PTHR12560">
    <property type="entry name" value="LONGEVITY ASSURANCE FACTOR 1 LAG1"/>
    <property type="match status" value="1"/>
</dbReference>
<evidence type="ECO:0000313" key="14">
    <source>
        <dbReference type="Proteomes" id="UP000308730"/>
    </source>
</evidence>
<evidence type="ECO:0000256" key="11">
    <source>
        <dbReference type="SAM" id="Phobius"/>
    </source>
</evidence>
<proteinExistence type="inferred from homology"/>